<accession>A3CRT2</accession>
<evidence type="ECO:0000313" key="2">
    <source>
        <dbReference type="Proteomes" id="UP000002146"/>
    </source>
</evidence>
<evidence type="ECO:0000313" key="1">
    <source>
        <dbReference type="EMBL" id="ABN56082.1"/>
    </source>
</evidence>
<name>A3CRT2_METMJ</name>
<keyword evidence="2" id="KW-1185">Reference proteome</keyword>
<dbReference type="STRING" id="368407.Memar_0147"/>
<dbReference type="KEGG" id="mem:Memar_0147"/>
<dbReference type="AlphaFoldDB" id="A3CRT2"/>
<protein>
    <submittedName>
        <fullName evidence="1">Uncharacterized protein</fullName>
    </submittedName>
</protein>
<organism evidence="1 2">
    <name type="scientific">Methanoculleus marisnigri (strain ATCC 35101 / DSM 1498 / JR1)</name>
    <dbReference type="NCBI Taxonomy" id="368407"/>
    <lineage>
        <taxon>Archaea</taxon>
        <taxon>Methanobacteriati</taxon>
        <taxon>Methanobacteriota</taxon>
        <taxon>Stenosarchaea group</taxon>
        <taxon>Methanomicrobia</taxon>
        <taxon>Methanomicrobiales</taxon>
        <taxon>Methanomicrobiaceae</taxon>
        <taxon>Methanoculleus</taxon>
    </lineage>
</organism>
<dbReference type="HOGENOM" id="CLU_2875095_0_0_2"/>
<reference evidence="1 2" key="1">
    <citation type="journal article" date="2009" name="Stand. Genomic Sci.">
        <title>Complete genome sequence of Methanoculleus marisnigri Romesser et al. 1981 type strain JR1.</title>
        <authorList>
            <person name="Anderson I.J."/>
            <person name="Sieprawska-Lupa M."/>
            <person name="Lapidus A."/>
            <person name="Nolan M."/>
            <person name="Copeland A."/>
            <person name="Glavina Del Rio T."/>
            <person name="Tice H."/>
            <person name="Dalin E."/>
            <person name="Barry K."/>
            <person name="Saunders E."/>
            <person name="Han C."/>
            <person name="Brettin T."/>
            <person name="Detter J.C."/>
            <person name="Bruce D."/>
            <person name="Mikhailova N."/>
            <person name="Pitluck S."/>
            <person name="Hauser L."/>
            <person name="Land M."/>
            <person name="Lucas S."/>
            <person name="Richardson P."/>
            <person name="Whitman W.B."/>
            <person name="Kyrpides N.C."/>
        </authorList>
    </citation>
    <scope>NUCLEOTIDE SEQUENCE [LARGE SCALE GENOMIC DNA]</scope>
    <source>
        <strain evidence="2">ATCC 35101 / DSM 1498 / JR1</strain>
    </source>
</reference>
<dbReference type="Proteomes" id="UP000002146">
    <property type="component" value="Chromosome"/>
</dbReference>
<sequence length="63" mass="7242">MVFSNVRFFGHMSGMLDGRPAFGHLPILRNTGSRCVKAVFEWSVDPNDPTCRRAAQKRYVEER</sequence>
<proteinExistence type="predicted"/>
<gene>
    <name evidence="1" type="ordered locus">Memar_0147</name>
</gene>
<dbReference type="EMBL" id="CP000562">
    <property type="protein sequence ID" value="ABN56082.1"/>
    <property type="molecule type" value="Genomic_DNA"/>
</dbReference>